<dbReference type="RefSeq" id="WP_152262379.1">
    <property type="nucleotide sequence ID" value="NZ_VOKX01000007.1"/>
</dbReference>
<feature type="compositionally biased region" description="Basic and acidic residues" evidence="1">
    <location>
        <begin position="28"/>
        <end position="38"/>
    </location>
</feature>
<proteinExistence type="predicted"/>
<dbReference type="AlphaFoldDB" id="A0A5N5WE04"/>
<evidence type="ECO:0000256" key="1">
    <source>
        <dbReference type="SAM" id="MobiDB-lite"/>
    </source>
</evidence>
<sequence length="82" mass="9160">MLQGQEDDGRLQELASQPDMASANRTRPATEIETERRPSLAARYQAALDAANTLDRDDPRWRAAMDVCLALYLEARRAATRG</sequence>
<name>A0A5N5WE04_STRMB</name>
<evidence type="ECO:0000313" key="3">
    <source>
        <dbReference type="Proteomes" id="UP000327000"/>
    </source>
</evidence>
<evidence type="ECO:0000313" key="2">
    <source>
        <dbReference type="EMBL" id="KAB7851147.1"/>
    </source>
</evidence>
<dbReference type="OrthoDB" id="3431428at2"/>
<protein>
    <submittedName>
        <fullName evidence="2">Uncharacterized protein</fullName>
    </submittedName>
</protein>
<feature type="region of interest" description="Disordered" evidence="1">
    <location>
        <begin position="1"/>
        <end position="39"/>
    </location>
</feature>
<comment type="caution">
    <text evidence="2">The sequence shown here is derived from an EMBL/GenBank/DDBJ whole genome shotgun (WGS) entry which is preliminary data.</text>
</comment>
<gene>
    <name evidence="2" type="ORF">FRZ00_03190</name>
</gene>
<dbReference type="EMBL" id="VOKX01000007">
    <property type="protein sequence ID" value="KAB7851147.1"/>
    <property type="molecule type" value="Genomic_DNA"/>
</dbReference>
<reference evidence="2 3" key="1">
    <citation type="journal article" date="2019" name="Microb. Cell Fact.">
        <title>Exploring novel herbicidin analogues by transcriptional regulator overexpression and MS/MS molecular networking.</title>
        <authorList>
            <person name="Shi Y."/>
            <person name="Gu R."/>
            <person name="Li Y."/>
            <person name="Wang X."/>
            <person name="Ren W."/>
            <person name="Li X."/>
            <person name="Wang L."/>
            <person name="Xie Y."/>
            <person name="Hong B."/>
        </authorList>
    </citation>
    <scope>NUCLEOTIDE SEQUENCE [LARGE SCALE GENOMIC DNA]</scope>
    <source>
        <strain evidence="2 3">US-43</strain>
    </source>
</reference>
<keyword evidence="3" id="KW-1185">Reference proteome</keyword>
<dbReference type="Proteomes" id="UP000327000">
    <property type="component" value="Unassembled WGS sequence"/>
</dbReference>
<organism evidence="2 3">
    <name type="scientific">Streptomyces mobaraensis</name>
    <name type="common">Streptoverticillium mobaraense</name>
    <dbReference type="NCBI Taxonomy" id="35621"/>
    <lineage>
        <taxon>Bacteria</taxon>
        <taxon>Bacillati</taxon>
        <taxon>Actinomycetota</taxon>
        <taxon>Actinomycetes</taxon>
        <taxon>Kitasatosporales</taxon>
        <taxon>Streptomycetaceae</taxon>
        <taxon>Streptomyces</taxon>
    </lineage>
</organism>
<accession>A0A5N5WE04</accession>